<proteinExistence type="predicted"/>
<accession>A0ABW2GGQ5</accession>
<dbReference type="Proteomes" id="UP001596413">
    <property type="component" value="Unassembled WGS sequence"/>
</dbReference>
<keyword evidence="3" id="KW-1185">Reference proteome</keyword>
<dbReference type="RefSeq" id="WP_386415955.1">
    <property type="nucleotide sequence ID" value="NZ_JBHSZO010000025.1"/>
</dbReference>
<feature type="region of interest" description="Disordered" evidence="1">
    <location>
        <begin position="1"/>
        <end position="72"/>
    </location>
</feature>
<name>A0ABW2GGQ5_9ACTN</name>
<gene>
    <name evidence="2" type="ORF">ACFQLX_16925</name>
</gene>
<sequence>MTADPQEPETFRTVFEAARSAEVPEEDAAEERAALVSEEDGTPSRERGTEYVDPADAAEQERVVELDEEDYR</sequence>
<evidence type="ECO:0000313" key="2">
    <source>
        <dbReference type="EMBL" id="MFC7219832.1"/>
    </source>
</evidence>
<reference evidence="3" key="1">
    <citation type="journal article" date="2019" name="Int. J. Syst. Evol. Microbiol.">
        <title>The Global Catalogue of Microorganisms (GCM) 10K type strain sequencing project: providing services to taxonomists for standard genome sequencing and annotation.</title>
        <authorList>
            <consortium name="The Broad Institute Genomics Platform"/>
            <consortium name="The Broad Institute Genome Sequencing Center for Infectious Disease"/>
            <person name="Wu L."/>
            <person name="Ma J."/>
        </authorList>
    </citation>
    <scope>NUCLEOTIDE SEQUENCE [LARGE SCALE GENOMIC DNA]</scope>
    <source>
        <strain evidence="3">CGMCC 1.13681</strain>
    </source>
</reference>
<organism evidence="2 3">
    <name type="scientific">Streptomyces polyrhachis</name>
    <dbReference type="NCBI Taxonomy" id="1282885"/>
    <lineage>
        <taxon>Bacteria</taxon>
        <taxon>Bacillati</taxon>
        <taxon>Actinomycetota</taxon>
        <taxon>Actinomycetes</taxon>
        <taxon>Kitasatosporales</taxon>
        <taxon>Streptomycetaceae</taxon>
        <taxon>Streptomyces</taxon>
    </lineage>
</organism>
<evidence type="ECO:0000256" key="1">
    <source>
        <dbReference type="SAM" id="MobiDB-lite"/>
    </source>
</evidence>
<dbReference type="EMBL" id="JBHSZO010000025">
    <property type="protein sequence ID" value="MFC7219832.1"/>
    <property type="molecule type" value="Genomic_DNA"/>
</dbReference>
<comment type="caution">
    <text evidence="2">The sequence shown here is derived from an EMBL/GenBank/DDBJ whole genome shotgun (WGS) entry which is preliminary data.</text>
</comment>
<protein>
    <recommendedName>
        <fullName evidence="4">DUF5709 domain-containing protein</fullName>
    </recommendedName>
</protein>
<evidence type="ECO:0008006" key="4">
    <source>
        <dbReference type="Google" id="ProtNLM"/>
    </source>
</evidence>
<evidence type="ECO:0000313" key="3">
    <source>
        <dbReference type="Proteomes" id="UP001596413"/>
    </source>
</evidence>